<dbReference type="InterPro" id="IPR043128">
    <property type="entry name" value="Rev_trsase/Diguanyl_cyclase"/>
</dbReference>
<feature type="transmembrane region" description="Helical" evidence="3">
    <location>
        <begin position="151"/>
        <end position="171"/>
    </location>
</feature>
<evidence type="ECO:0000256" key="3">
    <source>
        <dbReference type="SAM" id="Phobius"/>
    </source>
</evidence>
<feature type="transmembrane region" description="Helical" evidence="3">
    <location>
        <begin position="17"/>
        <end position="36"/>
    </location>
</feature>
<feature type="domain" description="HAMP" evidence="6">
    <location>
        <begin position="173"/>
        <end position="227"/>
    </location>
</feature>
<evidence type="ECO:0000259" key="5">
    <source>
        <dbReference type="PROSITE" id="PS50113"/>
    </source>
</evidence>
<dbReference type="PANTHER" id="PTHR44757">
    <property type="entry name" value="DIGUANYLATE CYCLASE DGCP"/>
    <property type="match status" value="1"/>
</dbReference>
<dbReference type="SMART" id="SM00091">
    <property type="entry name" value="PAS"/>
    <property type="match status" value="1"/>
</dbReference>
<keyword evidence="9" id="KW-1185">Reference proteome</keyword>
<keyword evidence="3" id="KW-1133">Transmembrane helix</keyword>
<dbReference type="CDD" id="cd01949">
    <property type="entry name" value="GGDEF"/>
    <property type="match status" value="1"/>
</dbReference>
<dbReference type="GO" id="GO:0016020">
    <property type="term" value="C:membrane"/>
    <property type="evidence" value="ECO:0007669"/>
    <property type="project" value="InterPro"/>
</dbReference>
<evidence type="ECO:0000313" key="9">
    <source>
        <dbReference type="Proteomes" id="UP000192923"/>
    </source>
</evidence>
<accession>A0A1Y6D0Z6</accession>
<dbReference type="EMBL" id="FXAM01000001">
    <property type="protein sequence ID" value="SMF96100.1"/>
    <property type="molecule type" value="Genomic_DNA"/>
</dbReference>
<sequence>MNTSTRQQHLHLKLARAVFWTALLLALLTSVALFMAEFQWASEKTETRLNQLLDTVETTAAVAAYSGNSAIGADVLDGLLRNDIVHEARLLNDRGLDLHRLRETGHARVPPGPVLVRDLHSPFGEREVVGRLLVFPEARVNLREARHAAQVGALTSSVLIGLTALLVLGLVRSSLSLPLSGVSGALHAIRAGEQERLKPLPHHRDDELGQLVNDINGLLATLEEKFAAERLLRKEVQVVERRLREVFENTSAGIFLLDGQGHLCMANPTLGRVLGLPGLSPESLVGQDFPALAFADPEQFHHLFHQAGSHSTAMDLKLRHHDAGPAWVHCLLSRQTDGQGETRYEGVVYDITERRALELRTQHEADHDLLTGLLRRHAAERELRRRLDASSHQPQAVLLLDLDHFKAVNDTHGHAAGDRVLLETAQRFKSCVRSGDIVGRLGGDEFLIALLDCASLDQARRVAHEIVDRVVQPIALDQGIGVTIGISIGIALSHGQGLEDLLRAADLAMYEVKRWGRNGYASPLPEGAIRVERRDTAGAWTQADTLPAPKSPDVSQESISV</sequence>
<dbReference type="RefSeq" id="WP_085214887.1">
    <property type="nucleotide sequence ID" value="NZ_FXAM01000001.1"/>
</dbReference>
<dbReference type="PROSITE" id="PS50885">
    <property type="entry name" value="HAMP"/>
    <property type="match status" value="1"/>
</dbReference>
<dbReference type="SUPFAM" id="SSF55073">
    <property type="entry name" value="Nucleotide cyclase"/>
    <property type="match status" value="1"/>
</dbReference>
<dbReference type="InterPro" id="IPR000700">
    <property type="entry name" value="PAS-assoc_C"/>
</dbReference>
<dbReference type="InterPro" id="IPR003660">
    <property type="entry name" value="HAMP_dom"/>
</dbReference>
<dbReference type="PROSITE" id="PS50887">
    <property type="entry name" value="GGDEF"/>
    <property type="match status" value="1"/>
</dbReference>
<comment type="cofactor">
    <cofactor evidence="1">
        <name>Mg(2+)</name>
        <dbReference type="ChEBI" id="CHEBI:18420"/>
    </cofactor>
</comment>
<dbReference type="Gene3D" id="6.10.340.10">
    <property type="match status" value="1"/>
</dbReference>
<dbReference type="InterPro" id="IPR052155">
    <property type="entry name" value="Biofilm_reg_signaling"/>
</dbReference>
<dbReference type="SUPFAM" id="SSF55785">
    <property type="entry name" value="PYP-like sensor domain (PAS domain)"/>
    <property type="match status" value="1"/>
</dbReference>
<name>A0A1Y6D0Z6_9GAMM</name>
<reference evidence="8 9" key="1">
    <citation type="submission" date="2016-12" db="EMBL/GenBank/DDBJ databases">
        <authorList>
            <person name="Song W.-J."/>
            <person name="Kurnit D.M."/>
        </authorList>
    </citation>
    <scope>NUCLEOTIDE SEQUENCE [LARGE SCALE GENOMIC DNA]</scope>
    <source>
        <strain evidence="8 9">175</strain>
    </source>
</reference>
<dbReference type="Proteomes" id="UP000192923">
    <property type="component" value="Unassembled WGS sequence"/>
</dbReference>
<dbReference type="InterPro" id="IPR000160">
    <property type="entry name" value="GGDEF_dom"/>
</dbReference>
<dbReference type="PROSITE" id="PS50112">
    <property type="entry name" value="PAS"/>
    <property type="match status" value="1"/>
</dbReference>
<evidence type="ECO:0000256" key="1">
    <source>
        <dbReference type="ARBA" id="ARBA00001946"/>
    </source>
</evidence>
<dbReference type="PANTHER" id="PTHR44757:SF2">
    <property type="entry name" value="BIOFILM ARCHITECTURE MAINTENANCE PROTEIN MBAA"/>
    <property type="match status" value="1"/>
</dbReference>
<dbReference type="Gene3D" id="3.30.70.270">
    <property type="match status" value="1"/>
</dbReference>
<dbReference type="AlphaFoldDB" id="A0A1Y6D0Z6"/>
<gene>
    <name evidence="8" type="ORF">SAMN02949497_3483</name>
</gene>
<organism evidence="8 9">
    <name type="scientific">Methylomagnum ishizawai</name>
    <dbReference type="NCBI Taxonomy" id="1760988"/>
    <lineage>
        <taxon>Bacteria</taxon>
        <taxon>Pseudomonadati</taxon>
        <taxon>Pseudomonadota</taxon>
        <taxon>Gammaproteobacteria</taxon>
        <taxon>Methylococcales</taxon>
        <taxon>Methylococcaceae</taxon>
        <taxon>Methylomagnum</taxon>
    </lineage>
</organism>
<dbReference type="FunFam" id="3.30.70.270:FF:000001">
    <property type="entry name" value="Diguanylate cyclase domain protein"/>
    <property type="match status" value="1"/>
</dbReference>
<feature type="domain" description="PAS" evidence="4">
    <location>
        <begin position="239"/>
        <end position="276"/>
    </location>
</feature>
<dbReference type="GO" id="GO:0007165">
    <property type="term" value="P:signal transduction"/>
    <property type="evidence" value="ECO:0007669"/>
    <property type="project" value="InterPro"/>
</dbReference>
<dbReference type="SMART" id="SM00267">
    <property type="entry name" value="GGDEF"/>
    <property type="match status" value="1"/>
</dbReference>
<dbReference type="Pfam" id="PF13188">
    <property type="entry name" value="PAS_8"/>
    <property type="match status" value="1"/>
</dbReference>
<feature type="domain" description="PAC" evidence="5">
    <location>
        <begin position="312"/>
        <end position="363"/>
    </location>
</feature>
<dbReference type="NCBIfam" id="TIGR00254">
    <property type="entry name" value="GGDEF"/>
    <property type="match status" value="1"/>
</dbReference>
<dbReference type="GO" id="GO:0003824">
    <property type="term" value="F:catalytic activity"/>
    <property type="evidence" value="ECO:0007669"/>
    <property type="project" value="UniProtKB-ARBA"/>
</dbReference>
<evidence type="ECO:0000259" key="6">
    <source>
        <dbReference type="PROSITE" id="PS50885"/>
    </source>
</evidence>
<evidence type="ECO:0000256" key="2">
    <source>
        <dbReference type="SAM" id="MobiDB-lite"/>
    </source>
</evidence>
<dbReference type="InterPro" id="IPR029787">
    <property type="entry name" value="Nucleotide_cyclase"/>
</dbReference>
<proteinExistence type="predicted"/>
<dbReference type="PROSITE" id="PS50113">
    <property type="entry name" value="PAC"/>
    <property type="match status" value="1"/>
</dbReference>
<keyword evidence="3" id="KW-0472">Membrane</keyword>
<feature type="domain" description="GGDEF" evidence="7">
    <location>
        <begin position="393"/>
        <end position="525"/>
    </location>
</feature>
<evidence type="ECO:0000259" key="7">
    <source>
        <dbReference type="PROSITE" id="PS50887"/>
    </source>
</evidence>
<dbReference type="CDD" id="cd00130">
    <property type="entry name" value="PAS"/>
    <property type="match status" value="1"/>
</dbReference>
<protein>
    <submittedName>
        <fullName evidence="8">PAS domain S-box-containing protein/diguanylate cyclase (GGDEF) domain-containing protein</fullName>
    </submittedName>
</protein>
<dbReference type="Gene3D" id="3.30.450.20">
    <property type="entry name" value="PAS domain"/>
    <property type="match status" value="1"/>
</dbReference>
<evidence type="ECO:0000259" key="4">
    <source>
        <dbReference type="PROSITE" id="PS50112"/>
    </source>
</evidence>
<evidence type="ECO:0000313" key="8">
    <source>
        <dbReference type="EMBL" id="SMF96100.1"/>
    </source>
</evidence>
<dbReference type="InterPro" id="IPR035965">
    <property type="entry name" value="PAS-like_dom_sf"/>
</dbReference>
<dbReference type="NCBIfam" id="TIGR00229">
    <property type="entry name" value="sensory_box"/>
    <property type="match status" value="1"/>
</dbReference>
<dbReference type="Pfam" id="PF00990">
    <property type="entry name" value="GGDEF"/>
    <property type="match status" value="1"/>
</dbReference>
<dbReference type="STRING" id="1760988.SAMN02949497_3483"/>
<feature type="region of interest" description="Disordered" evidence="2">
    <location>
        <begin position="540"/>
        <end position="561"/>
    </location>
</feature>
<keyword evidence="3" id="KW-0812">Transmembrane</keyword>
<dbReference type="OrthoDB" id="9799509at2"/>
<dbReference type="InterPro" id="IPR000014">
    <property type="entry name" value="PAS"/>
</dbReference>